<comment type="caution">
    <text evidence="2">The sequence shown here is derived from an EMBL/GenBank/DDBJ whole genome shotgun (WGS) entry which is preliminary data.</text>
</comment>
<evidence type="ECO:0000313" key="2">
    <source>
        <dbReference type="EMBL" id="KAK4313720.1"/>
    </source>
</evidence>
<feature type="region of interest" description="Disordered" evidence="1">
    <location>
        <begin position="93"/>
        <end position="115"/>
    </location>
</feature>
<dbReference type="Proteomes" id="UP001292094">
    <property type="component" value="Unassembled WGS sequence"/>
</dbReference>
<dbReference type="AlphaFoldDB" id="A0AAE1PUH5"/>
<reference evidence="2" key="1">
    <citation type="submission" date="2023-11" db="EMBL/GenBank/DDBJ databases">
        <title>Genome assemblies of two species of porcelain crab, Petrolisthes cinctipes and Petrolisthes manimaculis (Anomura: Porcellanidae).</title>
        <authorList>
            <person name="Angst P."/>
        </authorList>
    </citation>
    <scope>NUCLEOTIDE SEQUENCE</scope>
    <source>
        <strain evidence="2">PB745_02</strain>
        <tissue evidence="2">Gill</tissue>
    </source>
</reference>
<sequence>MKNKSTIIWPVEALLEGSVSRPALITCVQCPLSPPLCRALSSPVPLFTYIPHFTDFRMRLAQQAGFEEVDGNDVTELLESHNDELTNEDLMELEQARSHEEDDDNQDESVPPKPK</sequence>
<organism evidence="2 3">
    <name type="scientific">Petrolisthes manimaculis</name>
    <dbReference type="NCBI Taxonomy" id="1843537"/>
    <lineage>
        <taxon>Eukaryota</taxon>
        <taxon>Metazoa</taxon>
        <taxon>Ecdysozoa</taxon>
        <taxon>Arthropoda</taxon>
        <taxon>Crustacea</taxon>
        <taxon>Multicrustacea</taxon>
        <taxon>Malacostraca</taxon>
        <taxon>Eumalacostraca</taxon>
        <taxon>Eucarida</taxon>
        <taxon>Decapoda</taxon>
        <taxon>Pleocyemata</taxon>
        <taxon>Anomura</taxon>
        <taxon>Galatheoidea</taxon>
        <taxon>Porcellanidae</taxon>
        <taxon>Petrolisthes</taxon>
    </lineage>
</organism>
<protein>
    <submittedName>
        <fullName evidence="2">Uncharacterized protein</fullName>
    </submittedName>
</protein>
<dbReference type="EMBL" id="JAWZYT010001275">
    <property type="protein sequence ID" value="KAK4313720.1"/>
    <property type="molecule type" value="Genomic_DNA"/>
</dbReference>
<keyword evidence="3" id="KW-1185">Reference proteome</keyword>
<gene>
    <name evidence="2" type="ORF">Pmani_014943</name>
</gene>
<proteinExistence type="predicted"/>
<evidence type="ECO:0000256" key="1">
    <source>
        <dbReference type="SAM" id="MobiDB-lite"/>
    </source>
</evidence>
<accession>A0AAE1PUH5</accession>
<name>A0AAE1PUH5_9EUCA</name>
<evidence type="ECO:0000313" key="3">
    <source>
        <dbReference type="Proteomes" id="UP001292094"/>
    </source>
</evidence>